<dbReference type="Proteomes" id="UP001500767">
    <property type="component" value="Unassembled WGS sequence"/>
</dbReference>
<evidence type="ECO:0000313" key="3">
    <source>
        <dbReference type="Proteomes" id="UP001500767"/>
    </source>
</evidence>
<feature type="region of interest" description="Disordered" evidence="1">
    <location>
        <begin position="248"/>
        <end position="267"/>
    </location>
</feature>
<protein>
    <submittedName>
        <fullName evidence="2">Uncharacterized protein</fullName>
    </submittedName>
</protein>
<dbReference type="EMBL" id="BAAAYR010000002">
    <property type="protein sequence ID" value="GAA3565765.1"/>
    <property type="molecule type" value="Genomic_DNA"/>
</dbReference>
<reference evidence="3" key="1">
    <citation type="journal article" date="2019" name="Int. J. Syst. Evol. Microbiol.">
        <title>The Global Catalogue of Microorganisms (GCM) 10K type strain sequencing project: providing services to taxonomists for standard genome sequencing and annotation.</title>
        <authorList>
            <consortium name="The Broad Institute Genomics Platform"/>
            <consortium name="The Broad Institute Genome Sequencing Center for Infectious Disease"/>
            <person name="Wu L."/>
            <person name="Ma J."/>
        </authorList>
    </citation>
    <scope>NUCLEOTIDE SEQUENCE [LARGE SCALE GENOMIC DNA]</scope>
    <source>
        <strain evidence="3">JCM 16540</strain>
    </source>
</reference>
<evidence type="ECO:0000256" key="1">
    <source>
        <dbReference type="SAM" id="MobiDB-lite"/>
    </source>
</evidence>
<dbReference type="RefSeq" id="WP_204910626.1">
    <property type="nucleotide sequence ID" value="NZ_BAAAYR010000002.1"/>
</dbReference>
<organism evidence="2 3">
    <name type="scientific">Microlunatus spumicola</name>
    <dbReference type="NCBI Taxonomy" id="81499"/>
    <lineage>
        <taxon>Bacteria</taxon>
        <taxon>Bacillati</taxon>
        <taxon>Actinomycetota</taxon>
        <taxon>Actinomycetes</taxon>
        <taxon>Propionibacteriales</taxon>
        <taxon>Propionibacteriaceae</taxon>
        <taxon>Microlunatus</taxon>
    </lineage>
</organism>
<evidence type="ECO:0000313" key="2">
    <source>
        <dbReference type="EMBL" id="GAA3565765.1"/>
    </source>
</evidence>
<gene>
    <name evidence="2" type="ORF">GCM10022197_22040</name>
</gene>
<name>A0ABP6XE44_9ACTN</name>
<accession>A0ABP6XE44</accession>
<comment type="caution">
    <text evidence="2">The sequence shown here is derived from an EMBL/GenBank/DDBJ whole genome shotgun (WGS) entry which is preliminary data.</text>
</comment>
<keyword evidence="3" id="KW-1185">Reference proteome</keyword>
<proteinExistence type="predicted"/>
<sequence length="430" mass="45606">MSVVNLTTAADGPITVIADRITIHDLVVTHGEAAAIARRQQDAEALTELLRRAIPVGIIALTMGTVDVGSRALTQTLDDWSAQVEQKSAKTIAELERTLAHLRSGEQTVLETANAVLAGLPAQLEAAMRGEAANVRQSVGEAAHTVQAAGLHEIRTALAGHQESVRNALSLDREGPVQALRRDLLAELNGTRAEISEQLTVVRAMLQAAEAGKAAGAKSSREVGRVHETDVMTQMRDIVTGAADLFEETGGQPGADTTRRTGDGVATIPGSITGKGAAIKILIEAKARSRKLSLPACRTELEAGRRVRGAVAGLMLVRSADEVPGGGPFCQVDEMGWVVAADDWQVVRLIYLFVREKAILTRARSTESTADLVALERQLNLAMAALGDLSEVGKLAGQAETNLQKLREVGRRVSARLQEALQGGLDVLHQ</sequence>